<evidence type="ECO:0000313" key="4">
    <source>
        <dbReference type="EMBL" id="EGR34137.1"/>
    </source>
</evidence>
<dbReference type="SUPFAM" id="SSF117281">
    <property type="entry name" value="Kelch motif"/>
    <property type="match status" value="1"/>
</dbReference>
<keyword evidence="1" id="KW-0880">Kelch repeat</keyword>
<name>G0QKY6_ICHMU</name>
<feature type="domain" description="AMP-activated protein kinase glycogen-binding" evidence="3">
    <location>
        <begin position="129"/>
        <end position="208"/>
    </location>
</feature>
<dbReference type="RefSeq" id="XP_004039441.1">
    <property type="nucleotide sequence ID" value="XM_004039393.1"/>
</dbReference>
<evidence type="ECO:0000313" key="5">
    <source>
        <dbReference type="Proteomes" id="UP000008983"/>
    </source>
</evidence>
<dbReference type="GeneID" id="14910314"/>
<dbReference type="Proteomes" id="UP000008983">
    <property type="component" value="Unassembled WGS sequence"/>
</dbReference>
<keyword evidence="5" id="KW-1185">Reference proteome</keyword>
<dbReference type="InterPro" id="IPR014756">
    <property type="entry name" value="Ig_E-set"/>
</dbReference>
<dbReference type="AlphaFoldDB" id="G0QKY6"/>
<dbReference type="FunCoup" id="G0QKY6">
    <property type="interactions" value="1"/>
</dbReference>
<gene>
    <name evidence="4" type="ORF">IMG5_023610</name>
</gene>
<feature type="domain" description="AMP-activated protein kinase glycogen-binding" evidence="3">
    <location>
        <begin position="11"/>
        <end position="95"/>
    </location>
</feature>
<dbReference type="CDD" id="cd02859">
    <property type="entry name" value="E_set_AMPKbeta_like_N"/>
    <property type="match status" value="2"/>
</dbReference>
<evidence type="ECO:0000259" key="3">
    <source>
        <dbReference type="Pfam" id="PF16561"/>
    </source>
</evidence>
<dbReference type="PANTHER" id="PTHR46093:SF18">
    <property type="entry name" value="FIBRONECTIN TYPE-III DOMAIN-CONTAINING PROTEIN"/>
    <property type="match status" value="1"/>
</dbReference>
<reference evidence="4 5" key="1">
    <citation type="submission" date="2011-07" db="EMBL/GenBank/DDBJ databases">
        <authorList>
            <person name="Coyne R."/>
            <person name="Brami D."/>
            <person name="Johnson J."/>
            <person name="Hostetler J."/>
            <person name="Hannick L."/>
            <person name="Clark T."/>
            <person name="Cassidy-Hanley D."/>
            <person name="Inman J."/>
        </authorList>
    </citation>
    <scope>NUCLEOTIDE SEQUENCE [LARGE SCALE GENOMIC DNA]</scope>
    <source>
        <strain evidence="4 5">G5</strain>
    </source>
</reference>
<dbReference type="InterPro" id="IPR013783">
    <property type="entry name" value="Ig-like_fold"/>
</dbReference>
<keyword evidence="2" id="KW-0677">Repeat</keyword>
<dbReference type="InParanoid" id="G0QKY6"/>
<feature type="non-terminal residue" evidence="4">
    <location>
        <position position="1"/>
    </location>
</feature>
<evidence type="ECO:0000256" key="2">
    <source>
        <dbReference type="ARBA" id="ARBA00022737"/>
    </source>
</evidence>
<dbReference type="PANTHER" id="PTHR46093">
    <property type="entry name" value="ACYL-COA-BINDING DOMAIN-CONTAINING PROTEIN 5"/>
    <property type="match status" value="1"/>
</dbReference>
<dbReference type="eggNOG" id="KOG0379">
    <property type="taxonomic scope" value="Eukaryota"/>
</dbReference>
<dbReference type="SUPFAM" id="SSF81296">
    <property type="entry name" value="E set domains"/>
    <property type="match status" value="2"/>
</dbReference>
<dbReference type="Gene3D" id="2.60.40.10">
    <property type="entry name" value="Immunoglobulins"/>
    <property type="match status" value="2"/>
</dbReference>
<dbReference type="InterPro" id="IPR015915">
    <property type="entry name" value="Kelch-typ_b-propeller"/>
</dbReference>
<dbReference type="STRING" id="857967.G0QKY6"/>
<dbReference type="InterPro" id="IPR006652">
    <property type="entry name" value="Kelch_1"/>
</dbReference>
<dbReference type="Gene3D" id="2.120.10.80">
    <property type="entry name" value="Kelch-type beta propeller"/>
    <property type="match status" value="2"/>
</dbReference>
<protein>
    <submittedName>
        <fullName evidence="4">Kelch motif family protein, putative</fullName>
    </submittedName>
</protein>
<dbReference type="Pfam" id="PF16561">
    <property type="entry name" value="AMPK1_CBM"/>
    <property type="match status" value="2"/>
</dbReference>
<evidence type="ECO:0000256" key="1">
    <source>
        <dbReference type="ARBA" id="ARBA00022441"/>
    </source>
</evidence>
<dbReference type="OrthoDB" id="10251809at2759"/>
<sequence>YVHVGSCAANPTDFIWKYGGNNVFICGSWNQWQTYIKLNRLKQNPSWKHCNISLQAGQYQYKYVVDGQWRCDYECHVVYDTNGLQNNTLEIVPKQIVHDETDESEEDDQKISIQDQKYWKNIKISTQLKAIDIKLIGSWDNWQKEIAMEKEYNLHSKQYESIAKVKLQPGRYEFKFLCDGYFQHDPEKKYIKNEFGTNNNIIFVEQNTVDYTKFAWKTHQFSHSSWEKVTGYIQGHSMNKVGNYIYIFGGHRGKYLDTMWQMDINTLEIEIVDVKDFVPEERAYHNVVTFGNKLLVYGGLNNHRILEDYLNYNTSTKQWIPIQLRGDQPPQREKNSMSILGKKALIMFGGYYCSSDYEAEFHYNDLYSFNLQNLQWSEIKYEQENLPEGRFSHSSVIRKQKLYIFGGMYRKMSQPAKNFNDVWTIDLQTLNQCKWVNLTENIKGIPPAPRHGHVSLLIQNDMLVFGGRGEHKQLFNDTFVLNLKKKEWFFFIYLVQIQLFFIQNQDKT</sequence>
<organism evidence="4 5">
    <name type="scientific">Ichthyophthirius multifiliis</name>
    <name type="common">White spot disease agent</name>
    <name type="synonym">Ich</name>
    <dbReference type="NCBI Taxonomy" id="5932"/>
    <lineage>
        <taxon>Eukaryota</taxon>
        <taxon>Sar</taxon>
        <taxon>Alveolata</taxon>
        <taxon>Ciliophora</taxon>
        <taxon>Intramacronucleata</taxon>
        <taxon>Oligohymenophorea</taxon>
        <taxon>Hymenostomatida</taxon>
        <taxon>Ophryoglenina</taxon>
        <taxon>Ichthyophthirius</taxon>
    </lineage>
</organism>
<proteinExistence type="predicted"/>
<dbReference type="EMBL" id="GL983202">
    <property type="protein sequence ID" value="EGR34137.1"/>
    <property type="molecule type" value="Genomic_DNA"/>
</dbReference>
<dbReference type="OMA" id="NIKIRTH"/>
<accession>G0QKY6</accession>
<dbReference type="InterPro" id="IPR032640">
    <property type="entry name" value="AMPK1_CBM"/>
</dbReference>
<dbReference type="Pfam" id="PF01344">
    <property type="entry name" value="Kelch_1"/>
    <property type="match status" value="1"/>
</dbReference>
<dbReference type="Pfam" id="PF24681">
    <property type="entry name" value="Kelch_KLHDC2_KLHL20_DRC7"/>
    <property type="match status" value="1"/>
</dbReference>